<feature type="coiled-coil region" evidence="9">
    <location>
        <begin position="136"/>
        <end position="166"/>
    </location>
</feature>
<dbReference type="InterPro" id="IPR001789">
    <property type="entry name" value="Sig_transdc_resp-reg_receiver"/>
</dbReference>
<evidence type="ECO:0000256" key="8">
    <source>
        <dbReference type="PROSITE-ProRule" id="PRU00169"/>
    </source>
</evidence>
<keyword evidence="5" id="KW-0808">Transferase</keyword>
<evidence type="ECO:0000256" key="7">
    <source>
        <dbReference type="ARBA" id="ARBA00023012"/>
    </source>
</evidence>
<dbReference type="Pfam" id="PF02518">
    <property type="entry name" value="HATPase_c"/>
    <property type="match status" value="1"/>
</dbReference>
<evidence type="ECO:0000256" key="4">
    <source>
        <dbReference type="ARBA" id="ARBA00022553"/>
    </source>
</evidence>
<evidence type="ECO:0000256" key="1">
    <source>
        <dbReference type="ARBA" id="ARBA00000085"/>
    </source>
</evidence>
<evidence type="ECO:0000259" key="11">
    <source>
        <dbReference type="PROSITE" id="PS50110"/>
    </source>
</evidence>
<keyword evidence="9" id="KW-0175">Coiled coil</keyword>
<feature type="domain" description="Response regulatory" evidence="11">
    <location>
        <begin position="436"/>
        <end position="551"/>
    </location>
</feature>
<proteinExistence type="predicted"/>
<keyword evidence="4 8" id="KW-0597">Phosphoprotein</keyword>
<gene>
    <name evidence="12" type="ORF">GCM10012278_42850</name>
</gene>
<comment type="catalytic activity">
    <reaction evidence="1">
        <text>ATP + protein L-histidine = ADP + protein N-phospho-L-histidine.</text>
        <dbReference type="EC" id="2.7.13.3"/>
    </reaction>
</comment>
<dbReference type="Gene3D" id="3.30.565.10">
    <property type="entry name" value="Histidine kinase-like ATPase, C-terminal domain"/>
    <property type="match status" value="1"/>
</dbReference>
<dbReference type="SUPFAM" id="SSF52172">
    <property type="entry name" value="CheY-like"/>
    <property type="match status" value="1"/>
</dbReference>
<dbReference type="InterPro" id="IPR004358">
    <property type="entry name" value="Sig_transdc_His_kin-like_C"/>
</dbReference>
<evidence type="ECO:0000256" key="9">
    <source>
        <dbReference type="SAM" id="Coils"/>
    </source>
</evidence>
<dbReference type="SMART" id="SM00448">
    <property type="entry name" value="REC"/>
    <property type="match status" value="1"/>
</dbReference>
<protein>
    <recommendedName>
        <fullName evidence="3">histidine kinase</fullName>
        <ecNumber evidence="3">2.7.13.3</ecNumber>
    </recommendedName>
</protein>
<keyword evidence="6 12" id="KW-0418">Kinase</keyword>
<dbReference type="GO" id="GO:0000155">
    <property type="term" value="F:phosphorelay sensor kinase activity"/>
    <property type="evidence" value="ECO:0007669"/>
    <property type="project" value="InterPro"/>
</dbReference>
<dbReference type="InterPro" id="IPR036097">
    <property type="entry name" value="HisK_dim/P_sf"/>
</dbReference>
<feature type="domain" description="Histidine kinase" evidence="10">
    <location>
        <begin position="212"/>
        <end position="429"/>
    </location>
</feature>
<evidence type="ECO:0000313" key="13">
    <source>
        <dbReference type="Proteomes" id="UP000660745"/>
    </source>
</evidence>
<feature type="modified residue" description="4-aspartylphosphate" evidence="8">
    <location>
        <position position="485"/>
    </location>
</feature>
<dbReference type="PRINTS" id="PR00344">
    <property type="entry name" value="BCTRLSENSOR"/>
</dbReference>
<accession>A0A918A7C4</accession>
<dbReference type="Gene3D" id="1.10.287.130">
    <property type="match status" value="1"/>
</dbReference>
<dbReference type="InterPro" id="IPR011006">
    <property type="entry name" value="CheY-like_superfamily"/>
</dbReference>
<dbReference type="InterPro" id="IPR003594">
    <property type="entry name" value="HATPase_dom"/>
</dbReference>
<keyword evidence="13" id="KW-1185">Reference proteome</keyword>
<dbReference type="RefSeq" id="WP_189140448.1">
    <property type="nucleotide sequence ID" value="NZ_BMNK01000007.1"/>
</dbReference>
<evidence type="ECO:0000259" key="10">
    <source>
        <dbReference type="PROSITE" id="PS50109"/>
    </source>
</evidence>
<evidence type="ECO:0000256" key="3">
    <source>
        <dbReference type="ARBA" id="ARBA00012438"/>
    </source>
</evidence>
<comment type="subcellular location">
    <subcellularLocation>
        <location evidence="2">Cell membrane</location>
    </subcellularLocation>
</comment>
<dbReference type="GO" id="GO:0005886">
    <property type="term" value="C:plasma membrane"/>
    <property type="evidence" value="ECO:0007669"/>
    <property type="project" value="UniProtKB-SubCell"/>
</dbReference>
<dbReference type="Pfam" id="PF00512">
    <property type="entry name" value="HisKA"/>
    <property type="match status" value="1"/>
</dbReference>
<dbReference type="EC" id="2.7.13.3" evidence="3"/>
<evidence type="ECO:0000256" key="6">
    <source>
        <dbReference type="ARBA" id="ARBA00022777"/>
    </source>
</evidence>
<dbReference type="SMART" id="SM00388">
    <property type="entry name" value="HisKA"/>
    <property type="match status" value="1"/>
</dbReference>
<dbReference type="CDD" id="cd00082">
    <property type="entry name" value="HisKA"/>
    <property type="match status" value="1"/>
</dbReference>
<reference evidence="12" key="2">
    <citation type="submission" date="2020-09" db="EMBL/GenBank/DDBJ databases">
        <authorList>
            <person name="Sun Q."/>
            <person name="Zhou Y."/>
        </authorList>
    </citation>
    <scope>NUCLEOTIDE SEQUENCE</scope>
    <source>
        <strain evidence="12">CGMCC 4.7430</strain>
    </source>
</reference>
<dbReference type="SUPFAM" id="SSF47384">
    <property type="entry name" value="Homodimeric domain of signal transducing histidine kinase"/>
    <property type="match status" value="1"/>
</dbReference>
<comment type="caution">
    <text evidence="12">The sequence shown here is derived from an EMBL/GenBank/DDBJ whole genome shotgun (WGS) entry which is preliminary data.</text>
</comment>
<evidence type="ECO:0000256" key="5">
    <source>
        <dbReference type="ARBA" id="ARBA00022679"/>
    </source>
</evidence>
<dbReference type="Pfam" id="PF00072">
    <property type="entry name" value="Response_reg"/>
    <property type="match status" value="1"/>
</dbReference>
<dbReference type="InterPro" id="IPR005467">
    <property type="entry name" value="His_kinase_dom"/>
</dbReference>
<dbReference type="Proteomes" id="UP000660745">
    <property type="component" value="Unassembled WGS sequence"/>
</dbReference>
<dbReference type="PROSITE" id="PS50110">
    <property type="entry name" value="RESPONSE_REGULATORY"/>
    <property type="match status" value="1"/>
</dbReference>
<dbReference type="SUPFAM" id="SSF55874">
    <property type="entry name" value="ATPase domain of HSP90 chaperone/DNA topoisomerase II/histidine kinase"/>
    <property type="match status" value="1"/>
</dbReference>
<dbReference type="Gene3D" id="3.40.50.2300">
    <property type="match status" value="1"/>
</dbReference>
<dbReference type="AlphaFoldDB" id="A0A918A7C4"/>
<dbReference type="InterPro" id="IPR003661">
    <property type="entry name" value="HisK_dim/P_dom"/>
</dbReference>
<organism evidence="12 13">
    <name type="scientific">Nonomuraea glycinis</name>
    <dbReference type="NCBI Taxonomy" id="2047744"/>
    <lineage>
        <taxon>Bacteria</taxon>
        <taxon>Bacillati</taxon>
        <taxon>Actinomycetota</taxon>
        <taxon>Actinomycetes</taxon>
        <taxon>Streptosporangiales</taxon>
        <taxon>Streptosporangiaceae</taxon>
        <taxon>Nonomuraea</taxon>
    </lineage>
</organism>
<reference evidence="12" key="1">
    <citation type="journal article" date="2014" name="Int. J. Syst. Evol. Microbiol.">
        <title>Complete genome sequence of Corynebacterium casei LMG S-19264T (=DSM 44701T), isolated from a smear-ripened cheese.</title>
        <authorList>
            <consortium name="US DOE Joint Genome Institute (JGI-PGF)"/>
            <person name="Walter F."/>
            <person name="Albersmeier A."/>
            <person name="Kalinowski J."/>
            <person name="Ruckert C."/>
        </authorList>
    </citation>
    <scope>NUCLEOTIDE SEQUENCE</scope>
    <source>
        <strain evidence="12">CGMCC 4.7430</strain>
    </source>
</reference>
<dbReference type="PANTHER" id="PTHR43047">
    <property type="entry name" value="TWO-COMPONENT HISTIDINE PROTEIN KINASE"/>
    <property type="match status" value="1"/>
</dbReference>
<evidence type="ECO:0000313" key="12">
    <source>
        <dbReference type="EMBL" id="GGP08979.1"/>
    </source>
</evidence>
<keyword evidence="7" id="KW-0902">Two-component regulatory system</keyword>
<name>A0A918A7C4_9ACTN</name>
<dbReference type="GO" id="GO:0009927">
    <property type="term" value="F:histidine phosphotransfer kinase activity"/>
    <property type="evidence" value="ECO:0007669"/>
    <property type="project" value="TreeGrafter"/>
</dbReference>
<dbReference type="EMBL" id="BMNK01000007">
    <property type="protein sequence ID" value="GGP08979.1"/>
    <property type="molecule type" value="Genomic_DNA"/>
</dbReference>
<dbReference type="PANTHER" id="PTHR43047:SF72">
    <property type="entry name" value="OSMOSENSING HISTIDINE PROTEIN KINASE SLN1"/>
    <property type="match status" value="1"/>
</dbReference>
<dbReference type="InterPro" id="IPR036890">
    <property type="entry name" value="HATPase_C_sf"/>
</dbReference>
<evidence type="ECO:0000256" key="2">
    <source>
        <dbReference type="ARBA" id="ARBA00004236"/>
    </source>
</evidence>
<dbReference type="CDD" id="cd00156">
    <property type="entry name" value="REC"/>
    <property type="match status" value="1"/>
</dbReference>
<dbReference type="SMART" id="SM00387">
    <property type="entry name" value="HATPase_c"/>
    <property type="match status" value="1"/>
</dbReference>
<dbReference type="PROSITE" id="PS50109">
    <property type="entry name" value="HIS_KIN"/>
    <property type="match status" value="1"/>
</dbReference>
<sequence>MTAIELARMRLGREQDVFALRRLGRAAAELSGLEAQDQIRVATALSEIGREVAAGGAEVVFTLDGGELRITIEHTATTDPAGWEALALASRLVDSVTADTERGHITITKRLTALPAAPSPRHIRERLAQLTPTTAVDELREQNKELAETLDEVRQLNAELQETNLGVMALYNQLSSELEETNRGVVALYAELDEKSSRLREAAETRNRFWTTVSHELRTPLNSIIGLVRLLVGPGGDPLTEEQTHQVGLIGGSAETLLSMVSELLDMAKADSGRLRPEPATVDLDRLVHQLHLTMQATSDVALRTEVAGEVTEVYTDEVMLTRVLRNLLSNALKFTRQGEVRLSASLDEPAGQVVITVADTGIGIPPEYLGQVFEEFVQVPVPAQAASKGTGIGLTYAAKLTEMLDGSLELDSTFGEGTTATVRLPYYGGPPRIERVLIADDDEDFRATARRMLYGFAAQVDEAADGVEALAAMRDRRPDVIVLDMLMPRLDGNALLQRMAEDEELRKVAVVVVTVAPGKAAAEHPVLSKLDLSREQLLRSVLEATGADRA</sequence>